<keyword evidence="1" id="KW-1133">Transmembrane helix</keyword>
<keyword evidence="1" id="KW-0812">Transmembrane</keyword>
<feature type="transmembrane region" description="Helical" evidence="1">
    <location>
        <begin position="47"/>
        <end position="68"/>
    </location>
</feature>
<dbReference type="Proteomes" id="UP000318093">
    <property type="component" value="Unassembled WGS sequence"/>
</dbReference>
<accession>A0A537J7H5</accession>
<keyword evidence="1" id="KW-0472">Membrane</keyword>
<sequence>MEIDLERAKRAIAQFGGAIDEARRAVRPGRPGMLRVNDEDRVIELPLTWAAAAFAALAVATALTSVPLRRKREEEPLGIG</sequence>
<evidence type="ECO:0000313" key="2">
    <source>
        <dbReference type="EMBL" id="TMI79443.1"/>
    </source>
</evidence>
<dbReference type="AlphaFoldDB" id="A0A537J7H5"/>
<organism evidence="2 3">
    <name type="scientific">Candidatus Segetimicrobium genomatis</name>
    <dbReference type="NCBI Taxonomy" id="2569760"/>
    <lineage>
        <taxon>Bacteria</taxon>
        <taxon>Bacillati</taxon>
        <taxon>Candidatus Sysuimicrobiota</taxon>
        <taxon>Candidatus Sysuimicrobiia</taxon>
        <taxon>Candidatus Sysuimicrobiales</taxon>
        <taxon>Candidatus Segetimicrobiaceae</taxon>
        <taxon>Candidatus Segetimicrobium</taxon>
    </lineage>
</organism>
<dbReference type="EMBL" id="VBAN01000327">
    <property type="protein sequence ID" value="TMI79443.1"/>
    <property type="molecule type" value="Genomic_DNA"/>
</dbReference>
<gene>
    <name evidence="2" type="ORF">E6H03_10235</name>
</gene>
<proteinExistence type="predicted"/>
<reference evidence="2 3" key="1">
    <citation type="journal article" date="2019" name="Nat. Microbiol.">
        <title>Mediterranean grassland soil C-N compound turnover is dependent on rainfall and depth, and is mediated by genomically divergent microorganisms.</title>
        <authorList>
            <person name="Diamond S."/>
            <person name="Andeer P.F."/>
            <person name="Li Z."/>
            <person name="Crits-Christoph A."/>
            <person name="Burstein D."/>
            <person name="Anantharaman K."/>
            <person name="Lane K.R."/>
            <person name="Thomas B.C."/>
            <person name="Pan C."/>
            <person name="Northen T.R."/>
            <person name="Banfield J.F."/>
        </authorList>
    </citation>
    <scope>NUCLEOTIDE SEQUENCE [LARGE SCALE GENOMIC DNA]</scope>
    <source>
        <strain evidence="2">NP_6</strain>
    </source>
</reference>
<evidence type="ECO:0000313" key="3">
    <source>
        <dbReference type="Proteomes" id="UP000318093"/>
    </source>
</evidence>
<protein>
    <recommendedName>
        <fullName evidence="4">DUF4342 domain-containing protein</fullName>
    </recommendedName>
</protein>
<evidence type="ECO:0000256" key="1">
    <source>
        <dbReference type="SAM" id="Phobius"/>
    </source>
</evidence>
<name>A0A537J7H5_9BACT</name>
<evidence type="ECO:0008006" key="4">
    <source>
        <dbReference type="Google" id="ProtNLM"/>
    </source>
</evidence>
<comment type="caution">
    <text evidence="2">The sequence shown here is derived from an EMBL/GenBank/DDBJ whole genome shotgun (WGS) entry which is preliminary data.</text>
</comment>